<dbReference type="EMBL" id="CP127247">
    <property type="protein sequence ID" value="WIY26576.1"/>
    <property type="molecule type" value="Genomic_DNA"/>
</dbReference>
<accession>A0A9Y2L0R3</accession>
<keyword evidence="2" id="KW-1185">Reference proteome</keyword>
<organism evidence="1 2">
    <name type="scientific">Parasedimentitalea psychrophila</name>
    <dbReference type="NCBI Taxonomy" id="2997337"/>
    <lineage>
        <taxon>Bacteria</taxon>
        <taxon>Pseudomonadati</taxon>
        <taxon>Pseudomonadota</taxon>
        <taxon>Alphaproteobacteria</taxon>
        <taxon>Rhodobacterales</taxon>
        <taxon>Paracoccaceae</taxon>
        <taxon>Parasedimentitalea</taxon>
    </lineage>
</organism>
<protein>
    <submittedName>
        <fullName evidence="1">Uncharacterized protein</fullName>
    </submittedName>
</protein>
<evidence type="ECO:0000313" key="1">
    <source>
        <dbReference type="EMBL" id="WIY26576.1"/>
    </source>
</evidence>
<dbReference type="KEGG" id="ppso:QPJ95_06570"/>
<gene>
    <name evidence="1" type="ORF">QPJ95_06570</name>
</gene>
<reference evidence="1 2" key="1">
    <citation type="submission" date="2023-06" db="EMBL/GenBank/DDBJ databases">
        <title>Parasedimentitalea psychrophila sp. nov., a psychrophilic bacterium isolated from deep-sea sediment.</title>
        <authorList>
            <person name="Li A."/>
        </authorList>
    </citation>
    <scope>NUCLEOTIDE SEQUENCE [LARGE SCALE GENOMIC DNA]</scope>
    <source>
        <strain evidence="1 2">QS115</strain>
    </source>
</reference>
<dbReference type="RefSeq" id="WP_286018248.1">
    <property type="nucleotide sequence ID" value="NZ_CP127247.1"/>
</dbReference>
<name>A0A9Y2L0R3_9RHOB</name>
<dbReference type="AlphaFoldDB" id="A0A9Y2L0R3"/>
<dbReference type="Proteomes" id="UP001238334">
    <property type="component" value="Chromosome"/>
</dbReference>
<evidence type="ECO:0000313" key="2">
    <source>
        <dbReference type="Proteomes" id="UP001238334"/>
    </source>
</evidence>
<proteinExistence type="predicted"/>
<sequence>MGNTENKPAAKPGAVTAVVLRLQGLFRWPKLTADQAETLATIKFPCC</sequence>